<organism evidence="9 10">
    <name type="scientific">Cohnella boryungensis</name>
    <dbReference type="NCBI Taxonomy" id="768479"/>
    <lineage>
        <taxon>Bacteria</taxon>
        <taxon>Bacillati</taxon>
        <taxon>Bacillota</taxon>
        <taxon>Bacilli</taxon>
        <taxon>Bacillales</taxon>
        <taxon>Paenibacillaceae</taxon>
        <taxon>Cohnella</taxon>
    </lineage>
</organism>
<dbReference type="Proteomes" id="UP001595755">
    <property type="component" value="Unassembled WGS sequence"/>
</dbReference>
<dbReference type="SUPFAM" id="SSF158472">
    <property type="entry name" value="HAMP domain-like"/>
    <property type="match status" value="1"/>
</dbReference>
<comment type="caution">
    <text evidence="9">The sequence shown here is derived from an EMBL/GenBank/DDBJ whole genome shotgun (WGS) entry which is preliminary data.</text>
</comment>
<evidence type="ECO:0000256" key="1">
    <source>
        <dbReference type="ARBA" id="ARBA00004651"/>
    </source>
</evidence>
<dbReference type="PROSITE" id="PS50885">
    <property type="entry name" value="HAMP"/>
    <property type="match status" value="1"/>
</dbReference>
<keyword evidence="7" id="KW-1133">Transmembrane helix</keyword>
<keyword evidence="2" id="KW-1003">Cell membrane</keyword>
<dbReference type="PANTHER" id="PTHR34220">
    <property type="entry name" value="SENSOR HISTIDINE KINASE YPDA"/>
    <property type="match status" value="1"/>
</dbReference>
<comment type="subcellular location">
    <subcellularLocation>
        <location evidence="1">Cell membrane</location>
        <topology evidence="1">Multi-pass membrane protein</topology>
    </subcellularLocation>
</comment>
<evidence type="ECO:0000256" key="3">
    <source>
        <dbReference type="ARBA" id="ARBA00022553"/>
    </source>
</evidence>
<dbReference type="Pfam" id="PF06580">
    <property type="entry name" value="His_kinase"/>
    <property type="match status" value="1"/>
</dbReference>
<dbReference type="Gene3D" id="6.10.340.10">
    <property type="match status" value="1"/>
</dbReference>
<dbReference type="Gene3D" id="3.30.450.20">
    <property type="entry name" value="PAS domain"/>
    <property type="match status" value="1"/>
</dbReference>
<dbReference type="SMART" id="SM00304">
    <property type="entry name" value="HAMP"/>
    <property type="match status" value="1"/>
</dbReference>
<keyword evidence="6 7" id="KW-0472">Membrane</keyword>
<dbReference type="SUPFAM" id="SSF55874">
    <property type="entry name" value="ATPase domain of HSP90 chaperone/DNA topoisomerase II/histidine kinase"/>
    <property type="match status" value="1"/>
</dbReference>
<dbReference type="EC" id="2.7.13.3" evidence="9"/>
<dbReference type="GO" id="GO:0004673">
    <property type="term" value="F:protein histidine kinase activity"/>
    <property type="evidence" value="ECO:0007669"/>
    <property type="project" value="UniProtKB-EC"/>
</dbReference>
<dbReference type="Gene3D" id="3.30.565.10">
    <property type="entry name" value="Histidine kinase-like ATPase, C-terminal domain"/>
    <property type="match status" value="1"/>
</dbReference>
<evidence type="ECO:0000313" key="9">
    <source>
        <dbReference type="EMBL" id="MFC4305112.1"/>
    </source>
</evidence>
<dbReference type="EMBL" id="JBHSED010000035">
    <property type="protein sequence ID" value="MFC4305112.1"/>
    <property type="molecule type" value="Genomic_DNA"/>
</dbReference>
<proteinExistence type="predicted"/>
<keyword evidence="10" id="KW-1185">Reference proteome</keyword>
<dbReference type="Pfam" id="PF00672">
    <property type="entry name" value="HAMP"/>
    <property type="match status" value="1"/>
</dbReference>
<keyword evidence="5 9" id="KW-0418">Kinase</keyword>
<name>A0ABV8SE29_9BACL</name>
<evidence type="ECO:0000256" key="6">
    <source>
        <dbReference type="ARBA" id="ARBA00023136"/>
    </source>
</evidence>
<protein>
    <submittedName>
        <fullName evidence="9">Sensor histidine kinase</fullName>
        <ecNumber evidence="9">2.7.13.3</ecNumber>
    </submittedName>
</protein>
<dbReference type="InterPro" id="IPR003594">
    <property type="entry name" value="HATPase_dom"/>
</dbReference>
<accession>A0ABV8SE29</accession>
<keyword evidence="7" id="KW-0812">Transmembrane</keyword>
<evidence type="ECO:0000256" key="4">
    <source>
        <dbReference type="ARBA" id="ARBA00022679"/>
    </source>
</evidence>
<reference evidence="10" key="1">
    <citation type="journal article" date="2019" name="Int. J. Syst. Evol. Microbiol.">
        <title>The Global Catalogue of Microorganisms (GCM) 10K type strain sequencing project: providing services to taxonomists for standard genome sequencing and annotation.</title>
        <authorList>
            <consortium name="The Broad Institute Genomics Platform"/>
            <consortium name="The Broad Institute Genome Sequencing Center for Infectious Disease"/>
            <person name="Wu L."/>
            <person name="Ma J."/>
        </authorList>
    </citation>
    <scope>NUCLEOTIDE SEQUENCE [LARGE SCALE GENOMIC DNA]</scope>
    <source>
        <strain evidence="10">CGMCC 4.1641</strain>
    </source>
</reference>
<evidence type="ECO:0000256" key="7">
    <source>
        <dbReference type="SAM" id="Phobius"/>
    </source>
</evidence>
<dbReference type="InterPro" id="IPR036890">
    <property type="entry name" value="HATPase_C_sf"/>
</dbReference>
<dbReference type="PANTHER" id="PTHR34220:SF7">
    <property type="entry name" value="SENSOR HISTIDINE KINASE YPDA"/>
    <property type="match status" value="1"/>
</dbReference>
<keyword evidence="3" id="KW-0597">Phosphoprotein</keyword>
<evidence type="ECO:0000313" key="10">
    <source>
        <dbReference type="Proteomes" id="UP001595755"/>
    </source>
</evidence>
<gene>
    <name evidence="9" type="ORF">ACFO1S_16890</name>
</gene>
<dbReference type="CDD" id="cd06225">
    <property type="entry name" value="HAMP"/>
    <property type="match status" value="1"/>
</dbReference>
<keyword evidence="4 9" id="KW-0808">Transferase</keyword>
<dbReference type="CDD" id="cd12912">
    <property type="entry name" value="PDC2_MCP_like"/>
    <property type="match status" value="1"/>
</dbReference>
<sequence>MLRLANKTGIRFRLVFAYIALITIPLALLSVRYYGTSKELVSDIVRTNTYEMLVKNNENIDGKLSVIMENMINFTVDKDVFDAFNGHNPSNDYEIKLLDDQLTPIIEKHFTRPSDIYSAQLATSYYAFGASSGLSGGKPFIPKNTFTSTELYRAAVTGDSSPVWVPTYEFSDMFHADYLKGVSLDFKYMFSVVQRIRGAYSDGRNFFSLPDDVEKPVLIINLKEDFYRKAFDNSIPVEGGYYFVMSRDGTIVSHQDSSMLASKITDKALLGLASEENGTKRMKIGTQDVVVCFVTSKITGWTSVMVIPAKNMLGEIPATFKSNLILSALLLIPLAIFLSIFLTGRITKPIRRLASAIHKTGSGNFEIHIEETGAKEFKLLTHKYNIMNQKIQRLIEENYEIALREKEAEIMALNLQLDPHFMYNTLNLINLIALDNDQDEISEMIENLSVMLQYSVKTNKDIVPFGGDLEYLKGYILIMTKRFEGRFHIEYDIDPLLYAYGVPKFFMQPFVENALVHGFESMQSHGVLIISGRLIDKECVFRIEDNGKGMDESTLSQLDEPAARSVGIQNVLRRIHILYGKQYGILIESKLGKGTKVTIRLPAD</sequence>
<dbReference type="Pfam" id="PF02518">
    <property type="entry name" value="HATPase_c"/>
    <property type="match status" value="1"/>
</dbReference>
<dbReference type="InterPro" id="IPR050640">
    <property type="entry name" value="Bact_2-comp_sensor_kinase"/>
</dbReference>
<dbReference type="InterPro" id="IPR010559">
    <property type="entry name" value="Sig_transdc_His_kin_internal"/>
</dbReference>
<feature type="domain" description="HAMP" evidence="8">
    <location>
        <begin position="344"/>
        <end position="396"/>
    </location>
</feature>
<feature type="transmembrane region" description="Helical" evidence="7">
    <location>
        <begin position="12"/>
        <end position="34"/>
    </location>
</feature>
<dbReference type="InterPro" id="IPR003660">
    <property type="entry name" value="HAMP_dom"/>
</dbReference>
<dbReference type="RefSeq" id="WP_204603446.1">
    <property type="nucleotide sequence ID" value="NZ_JBHSED010000035.1"/>
</dbReference>
<evidence type="ECO:0000256" key="2">
    <source>
        <dbReference type="ARBA" id="ARBA00022475"/>
    </source>
</evidence>
<evidence type="ECO:0000256" key="5">
    <source>
        <dbReference type="ARBA" id="ARBA00022777"/>
    </source>
</evidence>
<evidence type="ECO:0000259" key="8">
    <source>
        <dbReference type="PROSITE" id="PS50885"/>
    </source>
</evidence>
<feature type="transmembrane region" description="Helical" evidence="7">
    <location>
        <begin position="324"/>
        <end position="343"/>
    </location>
</feature>